<gene>
    <name evidence="2" type="ORF">N1851_030177</name>
</gene>
<dbReference type="InterPro" id="IPR000477">
    <property type="entry name" value="RT_dom"/>
</dbReference>
<accession>A0AA47M6B0</accession>
<evidence type="ECO:0000313" key="3">
    <source>
        <dbReference type="Proteomes" id="UP001174136"/>
    </source>
</evidence>
<evidence type="ECO:0000313" key="2">
    <source>
        <dbReference type="EMBL" id="KAK0134267.1"/>
    </source>
</evidence>
<feature type="domain" description="Reverse transcriptase" evidence="1">
    <location>
        <begin position="324"/>
        <end position="498"/>
    </location>
</feature>
<dbReference type="AlphaFoldDB" id="A0AA47M6B0"/>
<dbReference type="Pfam" id="PF00078">
    <property type="entry name" value="RVT_1"/>
    <property type="match status" value="1"/>
</dbReference>
<keyword evidence="3" id="KW-1185">Reference proteome</keyword>
<comment type="caution">
    <text evidence="2">The sequence shown here is derived from an EMBL/GenBank/DDBJ whole genome shotgun (WGS) entry which is preliminary data.</text>
</comment>
<dbReference type="EMBL" id="JAOPHQ010005718">
    <property type="protein sequence ID" value="KAK0134267.1"/>
    <property type="molecule type" value="Genomic_DNA"/>
</dbReference>
<name>A0AA47M6B0_MERPO</name>
<dbReference type="Proteomes" id="UP001174136">
    <property type="component" value="Unassembled WGS sequence"/>
</dbReference>
<organism evidence="2 3">
    <name type="scientific">Merluccius polli</name>
    <name type="common">Benguela hake</name>
    <name type="synonym">Merluccius cadenati</name>
    <dbReference type="NCBI Taxonomy" id="89951"/>
    <lineage>
        <taxon>Eukaryota</taxon>
        <taxon>Metazoa</taxon>
        <taxon>Chordata</taxon>
        <taxon>Craniata</taxon>
        <taxon>Vertebrata</taxon>
        <taxon>Euteleostomi</taxon>
        <taxon>Actinopterygii</taxon>
        <taxon>Neopterygii</taxon>
        <taxon>Teleostei</taxon>
        <taxon>Neoteleostei</taxon>
        <taxon>Acanthomorphata</taxon>
        <taxon>Zeiogadaria</taxon>
        <taxon>Gadariae</taxon>
        <taxon>Gadiformes</taxon>
        <taxon>Gadoidei</taxon>
        <taxon>Merlucciidae</taxon>
        <taxon>Merluccius</taxon>
    </lineage>
</organism>
<sequence>MDSDLGLYGFGSAVRLDRDATTTGKCTGGGRENLHGRCRNAYGGITSLTSVGKLPCEFPQLFVTLVYIHPKANSNNACEIISQVTQSLQILGDMNNCSLSKTLRDFHQYVTCPTRQNKTLDLCYCSVKNAFKSIPLPPLGSSDHNCVHLIHSYQTALKRLKPETVYIKDWSDDPCLALQGCLECTDLDMFKDSCSDIDELTDVISSWVSYCEDTVIPIKAVKVYPNSKPWVTKSLKGLLREKNRVFKEGNLLVLHKLQKDIKREIRVGKLKYKDKLETQLKMNNLGSAWDSMKTIVGLKDRGKRKLEFNSIPDPAQLGPIFYYTFSLALSLPSLWKQSVVVPVAKISRPQTLNDFRPVALTSLIAKSFEKLIKAELLVKVEPLLDPYQFTYRAKRGVQDATITLLNLLYKHLEKSGNHARLLFVDFSSAFNTIQPHILTEKLLNNFSLDPSLTGWLLDVLTQRVQRVRVNKVLSGGLTSSTGSPQGCVLSPVVHTVHQ</sequence>
<reference evidence="2" key="1">
    <citation type="journal article" date="2023" name="Front. Mar. Sci.">
        <title>A new Merluccius polli reference genome to investigate the effects of global change in West African waters.</title>
        <authorList>
            <person name="Mateo J.L."/>
            <person name="Blanco-Fernandez C."/>
            <person name="Garcia-Vazquez E."/>
            <person name="Machado-Schiaffino G."/>
        </authorList>
    </citation>
    <scope>NUCLEOTIDE SEQUENCE</scope>
    <source>
        <strain evidence="2">C29</strain>
        <tissue evidence="2">Fin</tissue>
    </source>
</reference>
<evidence type="ECO:0000259" key="1">
    <source>
        <dbReference type="PROSITE" id="PS50878"/>
    </source>
</evidence>
<proteinExistence type="predicted"/>
<dbReference type="PANTHER" id="PTHR47510">
    <property type="entry name" value="REVERSE TRANSCRIPTASE DOMAIN-CONTAINING PROTEIN"/>
    <property type="match status" value="1"/>
</dbReference>
<dbReference type="PANTHER" id="PTHR47510:SF3">
    <property type="entry name" value="ENDO_EXONUCLEASE_PHOSPHATASE DOMAIN-CONTAINING PROTEIN"/>
    <property type="match status" value="1"/>
</dbReference>
<protein>
    <recommendedName>
        <fullName evidence="1">Reverse transcriptase domain-containing protein</fullName>
    </recommendedName>
</protein>
<dbReference type="PROSITE" id="PS50878">
    <property type="entry name" value="RT_POL"/>
    <property type="match status" value="1"/>
</dbReference>